<comment type="similarity">
    <text evidence="1">Belongs to the LysR transcriptional regulatory family.</text>
</comment>
<dbReference type="Pfam" id="PF03466">
    <property type="entry name" value="LysR_substrate"/>
    <property type="match status" value="1"/>
</dbReference>
<keyword evidence="3" id="KW-0238">DNA-binding</keyword>
<dbReference type="Pfam" id="PF00126">
    <property type="entry name" value="HTH_1"/>
    <property type="match status" value="1"/>
</dbReference>
<dbReference type="InterPro" id="IPR000847">
    <property type="entry name" value="LysR_HTH_N"/>
</dbReference>
<organism evidence="6 7">
    <name type="scientific">Parasedimentitalea denitrificans</name>
    <dbReference type="NCBI Taxonomy" id="2211118"/>
    <lineage>
        <taxon>Bacteria</taxon>
        <taxon>Pseudomonadati</taxon>
        <taxon>Pseudomonadota</taxon>
        <taxon>Alphaproteobacteria</taxon>
        <taxon>Rhodobacterales</taxon>
        <taxon>Paracoccaceae</taxon>
        <taxon>Parasedimentitalea</taxon>
    </lineage>
</organism>
<evidence type="ECO:0000313" key="7">
    <source>
        <dbReference type="Proteomes" id="UP001429564"/>
    </source>
</evidence>
<dbReference type="InterPro" id="IPR050950">
    <property type="entry name" value="HTH-type_LysR_regulators"/>
</dbReference>
<dbReference type="InterPro" id="IPR036390">
    <property type="entry name" value="WH_DNA-bd_sf"/>
</dbReference>
<dbReference type="Proteomes" id="UP001429564">
    <property type="component" value="Unassembled WGS sequence"/>
</dbReference>
<evidence type="ECO:0000256" key="4">
    <source>
        <dbReference type="ARBA" id="ARBA00023163"/>
    </source>
</evidence>
<protein>
    <submittedName>
        <fullName evidence="6">LysR family transcriptional regulator</fullName>
    </submittedName>
</protein>
<name>A0ABX0WCQ3_9RHOB</name>
<dbReference type="SUPFAM" id="SSF46785">
    <property type="entry name" value="Winged helix' DNA-binding domain"/>
    <property type="match status" value="1"/>
</dbReference>
<dbReference type="PANTHER" id="PTHR30419">
    <property type="entry name" value="HTH-TYPE TRANSCRIPTIONAL REGULATOR YBHD"/>
    <property type="match status" value="1"/>
</dbReference>
<dbReference type="PANTHER" id="PTHR30419:SF31">
    <property type="entry name" value="BLR3139 PROTEIN"/>
    <property type="match status" value="1"/>
</dbReference>
<evidence type="ECO:0000313" key="6">
    <source>
        <dbReference type="EMBL" id="NIZ63427.1"/>
    </source>
</evidence>
<comment type="caution">
    <text evidence="6">The sequence shown here is derived from an EMBL/GenBank/DDBJ whole genome shotgun (WGS) entry which is preliminary data.</text>
</comment>
<dbReference type="PROSITE" id="PS50931">
    <property type="entry name" value="HTH_LYSR"/>
    <property type="match status" value="1"/>
</dbReference>
<sequence length="295" mass="32481">MIELKDLQLLTALARHQHFAKAAQDCGISQPAFSMRIRNMEEKLGISIVRRANRFQGLTEEGMMIVRRARSILDDAKALEQEVAASRGEVSGVLVLGVVPTATAYAAQLVNSLRETYPRILARVEVTTSLAIQQRLYDGTIDAGITYEDSLGRDLVTVQPLYEEAYVLLAPETMVAEFEDDITWSQAAKLPLSLLDPQMQNRRILDRIFDELDLTPDIVSESNGFMSSIVMARAGSVATILPRALVDALGDLAGTSVLSLAEPEQLRPICIATLDRQPELTTVRALKEVIAAFEQ</sequence>
<keyword evidence="4" id="KW-0804">Transcription</keyword>
<dbReference type="Gene3D" id="3.40.190.290">
    <property type="match status" value="1"/>
</dbReference>
<dbReference type="InterPro" id="IPR036388">
    <property type="entry name" value="WH-like_DNA-bd_sf"/>
</dbReference>
<dbReference type="InterPro" id="IPR005119">
    <property type="entry name" value="LysR_subst-bd"/>
</dbReference>
<gene>
    <name evidence="6" type="ORF">DL239_20905</name>
</gene>
<evidence type="ECO:0000259" key="5">
    <source>
        <dbReference type="PROSITE" id="PS50931"/>
    </source>
</evidence>
<reference evidence="6 7" key="1">
    <citation type="submission" date="2018-05" db="EMBL/GenBank/DDBJ databases">
        <authorList>
            <person name="Zhang Y.-J."/>
        </authorList>
    </citation>
    <scope>NUCLEOTIDE SEQUENCE [LARGE SCALE GENOMIC DNA]</scope>
    <source>
        <strain evidence="6 7">CY04</strain>
    </source>
</reference>
<evidence type="ECO:0000256" key="2">
    <source>
        <dbReference type="ARBA" id="ARBA00023015"/>
    </source>
</evidence>
<proteinExistence type="inferred from homology"/>
<keyword evidence="2" id="KW-0805">Transcription regulation</keyword>
<dbReference type="CDD" id="cd05466">
    <property type="entry name" value="PBP2_LTTR_substrate"/>
    <property type="match status" value="1"/>
</dbReference>
<feature type="domain" description="HTH lysR-type" evidence="5">
    <location>
        <begin position="2"/>
        <end position="59"/>
    </location>
</feature>
<evidence type="ECO:0000256" key="3">
    <source>
        <dbReference type="ARBA" id="ARBA00023125"/>
    </source>
</evidence>
<keyword evidence="7" id="KW-1185">Reference proteome</keyword>
<dbReference type="EMBL" id="QHLQ01000042">
    <property type="protein sequence ID" value="NIZ63427.1"/>
    <property type="molecule type" value="Genomic_DNA"/>
</dbReference>
<evidence type="ECO:0000256" key="1">
    <source>
        <dbReference type="ARBA" id="ARBA00009437"/>
    </source>
</evidence>
<dbReference type="RefSeq" id="WP_167686017.1">
    <property type="nucleotide sequence ID" value="NZ_QHLQ01000042.1"/>
</dbReference>
<dbReference type="PRINTS" id="PR00039">
    <property type="entry name" value="HTHLYSR"/>
</dbReference>
<dbReference type="Gene3D" id="1.10.10.10">
    <property type="entry name" value="Winged helix-like DNA-binding domain superfamily/Winged helix DNA-binding domain"/>
    <property type="match status" value="1"/>
</dbReference>
<accession>A0ABX0WCQ3</accession>
<dbReference type="SUPFAM" id="SSF53850">
    <property type="entry name" value="Periplasmic binding protein-like II"/>
    <property type="match status" value="1"/>
</dbReference>